<keyword evidence="3" id="KW-1185">Reference proteome</keyword>
<sequence length="561" mass="62149">MIKEPFDHFADYSIFFRPDLCLSVDVPDSLTIEKPSLKPFYSIVLLGLSVIIFLRSMIFMGIFPSVPLISVPYKRMASIDSLFFIFAFLTVLQSVYGECDTGYSGDNCQYGFSVECGRYLSEDDHLECTEISSGRYAAECESGYYFDESTLSCVLDSGLECSAYIDGNYMCIFEDGGDAPELGCRVEWYGDTCDDMFSVHIPDQIFREKGCEAYGYADALCDLTEFEMATFSGSIDLGYMNIKTFEGAQKLINISEFYCHFTDITSVAPFSALSQLYSLHPYQTDDTDYSTNVYDISSLYVMNRLYYVDIAGNESIYDISVLFRNIGIAMLPVANTDYTIARIPICRSETDTEYQTFLSAVFATFDTNSSSLDQYYLPNSCPLNDDAGNTPYYCDPDTYDQCPSVVLNEVYNSLDGVDSKECAFIAKEGDSGECYTVHDDELRTYLSDETNSCLTADDIETNGIISVATLRSALTCTSLSLSDIVSYSSNISDVTELTTLQGLEYATSLTSLTLDGYDLSGDTNSNAEYDKLVVQILAKAVSYSNDYGSIDSGLTSLSVSG</sequence>
<feature type="transmembrane region" description="Helical" evidence="1">
    <location>
        <begin position="40"/>
        <end position="64"/>
    </location>
</feature>
<reference evidence="2" key="1">
    <citation type="submission" date="2022-03" db="EMBL/GenBank/DDBJ databases">
        <title>Draft genome sequence of Aduncisulcus paluster, a free-living microaerophilic Fornicata.</title>
        <authorList>
            <person name="Yuyama I."/>
            <person name="Kume K."/>
            <person name="Tamura T."/>
            <person name="Inagaki Y."/>
            <person name="Hashimoto T."/>
        </authorList>
    </citation>
    <scope>NUCLEOTIDE SEQUENCE</scope>
    <source>
        <strain evidence="2">NY0171</strain>
    </source>
</reference>
<gene>
    <name evidence="2" type="ORF">ADUPG1_000142</name>
</gene>
<dbReference type="SUPFAM" id="SSF52058">
    <property type="entry name" value="L domain-like"/>
    <property type="match status" value="1"/>
</dbReference>
<keyword evidence="1" id="KW-0812">Transmembrane</keyword>
<keyword evidence="1" id="KW-0472">Membrane</keyword>
<comment type="caution">
    <text evidence="2">The sequence shown here is derived from an EMBL/GenBank/DDBJ whole genome shotgun (WGS) entry which is preliminary data.</text>
</comment>
<protein>
    <recommendedName>
        <fullName evidence="4">Chitin-binding type-2 domain-containing protein</fullName>
    </recommendedName>
</protein>
<organism evidence="2 3">
    <name type="scientific">Aduncisulcus paluster</name>
    <dbReference type="NCBI Taxonomy" id="2918883"/>
    <lineage>
        <taxon>Eukaryota</taxon>
        <taxon>Metamonada</taxon>
        <taxon>Carpediemonas-like organisms</taxon>
        <taxon>Aduncisulcus</taxon>
    </lineage>
</organism>
<proteinExistence type="predicted"/>
<dbReference type="Gene3D" id="3.80.10.10">
    <property type="entry name" value="Ribonuclease Inhibitor"/>
    <property type="match status" value="1"/>
</dbReference>
<dbReference type="InterPro" id="IPR032675">
    <property type="entry name" value="LRR_dom_sf"/>
</dbReference>
<evidence type="ECO:0000313" key="3">
    <source>
        <dbReference type="Proteomes" id="UP001057375"/>
    </source>
</evidence>
<evidence type="ECO:0008006" key="4">
    <source>
        <dbReference type="Google" id="ProtNLM"/>
    </source>
</evidence>
<dbReference type="Proteomes" id="UP001057375">
    <property type="component" value="Unassembled WGS sequence"/>
</dbReference>
<accession>A0ABQ5K586</accession>
<keyword evidence="1" id="KW-1133">Transmembrane helix</keyword>
<name>A0ABQ5K586_9EUKA</name>
<evidence type="ECO:0000313" key="2">
    <source>
        <dbReference type="EMBL" id="GKT27718.1"/>
    </source>
</evidence>
<feature type="non-terminal residue" evidence="2">
    <location>
        <position position="561"/>
    </location>
</feature>
<dbReference type="EMBL" id="BQXS01000044">
    <property type="protein sequence ID" value="GKT27718.1"/>
    <property type="molecule type" value="Genomic_DNA"/>
</dbReference>
<evidence type="ECO:0000256" key="1">
    <source>
        <dbReference type="SAM" id="Phobius"/>
    </source>
</evidence>